<accession>A0ABU6QP23</accession>
<gene>
    <name evidence="1" type="ORF">PIB30_069326</name>
</gene>
<protein>
    <submittedName>
        <fullName evidence="1">Uncharacterized protein</fullName>
    </submittedName>
</protein>
<name>A0ABU6QP23_9FABA</name>
<evidence type="ECO:0000313" key="1">
    <source>
        <dbReference type="EMBL" id="MED6113280.1"/>
    </source>
</evidence>
<comment type="caution">
    <text evidence="1">The sequence shown here is derived from an EMBL/GenBank/DDBJ whole genome shotgun (WGS) entry which is preliminary data.</text>
</comment>
<keyword evidence="2" id="KW-1185">Reference proteome</keyword>
<reference evidence="1 2" key="1">
    <citation type="journal article" date="2023" name="Plants (Basel)">
        <title>Bridging the Gap: Combining Genomics and Transcriptomics Approaches to Understand Stylosanthes scabra, an Orphan Legume from the Brazilian Caatinga.</title>
        <authorList>
            <person name="Ferreira-Neto J.R.C."/>
            <person name="da Silva M.D."/>
            <person name="Binneck E."/>
            <person name="de Melo N.F."/>
            <person name="da Silva R.H."/>
            <person name="de Melo A.L.T.M."/>
            <person name="Pandolfi V."/>
            <person name="Bustamante F.O."/>
            <person name="Brasileiro-Vidal A.C."/>
            <person name="Benko-Iseppon A.M."/>
        </authorList>
    </citation>
    <scope>NUCLEOTIDE SEQUENCE [LARGE SCALE GENOMIC DNA]</scope>
    <source>
        <tissue evidence="1">Leaves</tissue>
    </source>
</reference>
<sequence>MRLTADRVAEGDYVLEAAGSSDRLPFRAPEDRTHFLWVYAELFTRLGVRLPFTDFQREAMTRWWVVASQLHLKGCTPLLPERGLCLSTPIRGESFLTLSRSPSRNLNGTISRFCRFLVGGPFGLMTRVHPSLRCIGIPRWGIIVSLRWIPWRP</sequence>
<evidence type="ECO:0000313" key="2">
    <source>
        <dbReference type="Proteomes" id="UP001341840"/>
    </source>
</evidence>
<dbReference type="Proteomes" id="UP001341840">
    <property type="component" value="Unassembled WGS sequence"/>
</dbReference>
<proteinExistence type="predicted"/>
<organism evidence="1 2">
    <name type="scientific">Stylosanthes scabra</name>
    <dbReference type="NCBI Taxonomy" id="79078"/>
    <lineage>
        <taxon>Eukaryota</taxon>
        <taxon>Viridiplantae</taxon>
        <taxon>Streptophyta</taxon>
        <taxon>Embryophyta</taxon>
        <taxon>Tracheophyta</taxon>
        <taxon>Spermatophyta</taxon>
        <taxon>Magnoliopsida</taxon>
        <taxon>eudicotyledons</taxon>
        <taxon>Gunneridae</taxon>
        <taxon>Pentapetalae</taxon>
        <taxon>rosids</taxon>
        <taxon>fabids</taxon>
        <taxon>Fabales</taxon>
        <taxon>Fabaceae</taxon>
        <taxon>Papilionoideae</taxon>
        <taxon>50 kb inversion clade</taxon>
        <taxon>dalbergioids sensu lato</taxon>
        <taxon>Dalbergieae</taxon>
        <taxon>Pterocarpus clade</taxon>
        <taxon>Stylosanthes</taxon>
    </lineage>
</organism>
<dbReference type="EMBL" id="JASCZI010000759">
    <property type="protein sequence ID" value="MED6113280.1"/>
    <property type="molecule type" value="Genomic_DNA"/>
</dbReference>